<evidence type="ECO:0000313" key="2">
    <source>
        <dbReference type="Proteomes" id="UP000663288"/>
    </source>
</evidence>
<dbReference type="KEGG" id="vg:77945667"/>
<proteinExistence type="predicted"/>
<dbReference type="GeneID" id="77945667"/>
<organism evidence="1 2">
    <name type="scientific">Synechococcus phage S-H9-1</name>
    <dbReference type="NCBI Taxonomy" id="2783674"/>
    <lineage>
        <taxon>Viruses</taxon>
        <taxon>Duplodnaviria</taxon>
        <taxon>Heunggongvirae</taxon>
        <taxon>Uroviricota</taxon>
        <taxon>Caudoviricetes</taxon>
        <taxon>Pantevenvirales</taxon>
        <taxon>Kyanoviridae</taxon>
        <taxon>Scyllavirus</taxon>
        <taxon>Scyllavirus aitchnine</taxon>
    </lineage>
</organism>
<name>A0A873WDM0_9CAUD</name>
<dbReference type="RefSeq" id="YP_010669484.1">
    <property type="nucleotide sequence ID" value="NC_070961.1"/>
</dbReference>
<sequence>MNEVMLDRWLLDQIEEEYDVIEIEKDMPVEELSYDVLELLS</sequence>
<dbReference type="Proteomes" id="UP000663288">
    <property type="component" value="Segment"/>
</dbReference>
<dbReference type="EMBL" id="MW117966">
    <property type="protein sequence ID" value="QPB08068.1"/>
    <property type="molecule type" value="Genomic_DNA"/>
</dbReference>
<reference evidence="1" key="1">
    <citation type="submission" date="2020-10" db="EMBL/GenBank/DDBJ databases">
        <title>The Isolation and Genome Sequence of a Novel Cyanophage S-H9-1 from the Yellow Sea, China.</title>
        <authorList>
            <person name="Jiang T."/>
        </authorList>
    </citation>
    <scope>NUCLEOTIDE SEQUENCE</scope>
</reference>
<evidence type="ECO:0000313" key="1">
    <source>
        <dbReference type="EMBL" id="QPB08068.1"/>
    </source>
</evidence>
<protein>
    <submittedName>
        <fullName evidence="1">Uncharacterized protein</fullName>
    </submittedName>
</protein>
<accession>A0A873WDM0</accession>
<keyword evidence="2" id="KW-1185">Reference proteome</keyword>